<protein>
    <submittedName>
        <fullName evidence="2">M96 mating-specific protein</fullName>
    </submittedName>
</protein>
<gene>
    <name evidence="2" type="ORF">PHMEG_00034410</name>
</gene>
<evidence type="ECO:0000313" key="3">
    <source>
        <dbReference type="Proteomes" id="UP000198211"/>
    </source>
</evidence>
<dbReference type="OrthoDB" id="129653at2759"/>
<dbReference type="AlphaFoldDB" id="A0A225USL9"/>
<feature type="compositionally biased region" description="Basic and acidic residues" evidence="1">
    <location>
        <begin position="37"/>
        <end position="64"/>
    </location>
</feature>
<proteinExistence type="predicted"/>
<organism evidence="2 3">
    <name type="scientific">Phytophthora megakarya</name>
    <dbReference type="NCBI Taxonomy" id="4795"/>
    <lineage>
        <taxon>Eukaryota</taxon>
        <taxon>Sar</taxon>
        <taxon>Stramenopiles</taxon>
        <taxon>Oomycota</taxon>
        <taxon>Peronosporomycetes</taxon>
        <taxon>Peronosporales</taxon>
        <taxon>Peronosporaceae</taxon>
        <taxon>Phytophthora</taxon>
    </lineage>
</organism>
<accession>A0A225USL9</accession>
<dbReference type="Proteomes" id="UP000198211">
    <property type="component" value="Unassembled WGS sequence"/>
</dbReference>
<dbReference type="EMBL" id="NBNE01012785">
    <property type="protein sequence ID" value="OWY95556.1"/>
    <property type="molecule type" value="Genomic_DNA"/>
</dbReference>
<evidence type="ECO:0000256" key="1">
    <source>
        <dbReference type="SAM" id="MobiDB-lite"/>
    </source>
</evidence>
<evidence type="ECO:0000313" key="2">
    <source>
        <dbReference type="EMBL" id="OWY95556.1"/>
    </source>
</evidence>
<sequence length="126" mass="14024">MVPRCETRRESEAVKARLDGLELDARQRALLEHRAYIAGERDTDTDIGEKPDGRVPRPAGEHPRPPMSKPPSKPPMGKLAAYTRMLEKEMAAQDAQKTNACPADKPKVSKKEVVRIAKENKIAKEA</sequence>
<comment type="caution">
    <text evidence="2">The sequence shown here is derived from an EMBL/GenBank/DDBJ whole genome shotgun (WGS) entry which is preliminary data.</text>
</comment>
<name>A0A225USL9_9STRA</name>
<keyword evidence="3" id="KW-1185">Reference proteome</keyword>
<feature type="region of interest" description="Disordered" evidence="1">
    <location>
        <begin position="37"/>
        <end position="77"/>
    </location>
</feature>
<feature type="compositionally biased region" description="Pro residues" evidence="1">
    <location>
        <begin position="65"/>
        <end position="74"/>
    </location>
</feature>
<reference evidence="3" key="1">
    <citation type="submission" date="2017-03" db="EMBL/GenBank/DDBJ databases">
        <title>Phytopthora megakarya and P. palmivora, two closely related causual agents of cacao black pod achieved similar genome size and gene model numbers by different mechanisms.</title>
        <authorList>
            <person name="Ali S."/>
            <person name="Shao J."/>
            <person name="Larry D.J."/>
            <person name="Kronmiller B."/>
            <person name="Shen D."/>
            <person name="Strem M.D."/>
            <person name="Melnick R.L."/>
            <person name="Guiltinan M.J."/>
            <person name="Tyler B.M."/>
            <person name="Meinhardt L.W."/>
            <person name="Bailey B.A."/>
        </authorList>
    </citation>
    <scope>NUCLEOTIDE SEQUENCE [LARGE SCALE GENOMIC DNA]</scope>
    <source>
        <strain evidence="3">zdho120</strain>
    </source>
</reference>